<organism evidence="1 2">
    <name type="scientific">Zalaria obscura</name>
    <dbReference type="NCBI Taxonomy" id="2024903"/>
    <lineage>
        <taxon>Eukaryota</taxon>
        <taxon>Fungi</taxon>
        <taxon>Dikarya</taxon>
        <taxon>Ascomycota</taxon>
        <taxon>Pezizomycotina</taxon>
        <taxon>Dothideomycetes</taxon>
        <taxon>Dothideomycetidae</taxon>
        <taxon>Dothideales</taxon>
        <taxon>Zalariaceae</taxon>
        <taxon>Zalaria</taxon>
    </lineage>
</organism>
<proteinExistence type="predicted"/>
<dbReference type="Proteomes" id="UP001320706">
    <property type="component" value="Unassembled WGS sequence"/>
</dbReference>
<sequence>MSLQEYEKTWEFVAKPAPTDAKDQIVPQVAVQDTDAVIKAKTEASPIGPPLVTKSRKLRKPKQQKERFQNYAAILRRRLNYDGRHVSTKLEIKSPFLRAALSSILKNHDRLNVEADPLILAEPYESLFHQRAALEELFTALKTNEEKEELNLIRDFVDVQHEVIHAEYKRNDGSLPITALSIYPLKFHPKHEELKKALEDRGSKYAQIVNGRVMIDYAQYIKHCPPAAVQFAGAMGIDVTDEDAHERRVTFVPRYDFLNCVCSAEGPHQSRMNTSVQRQAHFSPIRKDDSAGTSSPPSSHKAQNHVSCGAARIVTRSCG</sequence>
<dbReference type="EMBL" id="JAMKPW020000012">
    <property type="protein sequence ID" value="KAK8212817.1"/>
    <property type="molecule type" value="Genomic_DNA"/>
</dbReference>
<comment type="caution">
    <text evidence="1">The sequence shown here is derived from an EMBL/GenBank/DDBJ whole genome shotgun (WGS) entry which is preliminary data.</text>
</comment>
<evidence type="ECO:0000313" key="2">
    <source>
        <dbReference type="Proteomes" id="UP001320706"/>
    </source>
</evidence>
<evidence type="ECO:0000313" key="1">
    <source>
        <dbReference type="EMBL" id="KAK8212817.1"/>
    </source>
</evidence>
<name>A0ACC3SGL3_9PEZI</name>
<reference evidence="1" key="1">
    <citation type="submission" date="2024-02" db="EMBL/GenBank/DDBJ databases">
        <title>Metagenome Assembled Genome of Zalaria obscura JY119.</title>
        <authorList>
            <person name="Vighnesh L."/>
            <person name="Jagadeeshwari U."/>
            <person name="Venkata Ramana C."/>
            <person name="Sasikala C."/>
        </authorList>
    </citation>
    <scope>NUCLEOTIDE SEQUENCE</scope>
    <source>
        <strain evidence="1">JY119</strain>
    </source>
</reference>
<accession>A0ACC3SGL3</accession>
<protein>
    <submittedName>
        <fullName evidence="1">Uncharacterized protein</fullName>
    </submittedName>
</protein>
<keyword evidence="2" id="KW-1185">Reference proteome</keyword>
<gene>
    <name evidence="1" type="ORF">M8818_002982</name>
</gene>